<evidence type="ECO:0000313" key="2">
    <source>
        <dbReference type="EnsemblPlants" id="Bra041097.1-P"/>
    </source>
</evidence>
<feature type="compositionally biased region" description="Low complexity" evidence="1">
    <location>
        <begin position="62"/>
        <end position="79"/>
    </location>
</feature>
<sequence>MLDSCLPRLKLQPSSPSSSLAHGLSISRGRAHLHPLTNRDCSCRRLPLAMVCNSWRSSLQASLGRDSSSPSGSNRSESLTSGGRRVCLRSPDHLCRALLRLCRPRNQTGSPSSAPKTGEKKDRATIDLSNGVF</sequence>
<reference evidence="2" key="3">
    <citation type="submission" date="2023-03" db="UniProtKB">
        <authorList>
            <consortium name="EnsemblPlants"/>
        </authorList>
    </citation>
    <scope>IDENTIFICATION</scope>
    <source>
        <strain evidence="2">cv. Chiifu-401-42</strain>
    </source>
</reference>
<dbReference type="Gramene" id="Bra041097.1">
    <property type="protein sequence ID" value="Bra041097.1-P"/>
    <property type="gene ID" value="Bra041097"/>
</dbReference>
<evidence type="ECO:0000313" key="3">
    <source>
        <dbReference type="Proteomes" id="UP000011750"/>
    </source>
</evidence>
<name>M4FJ17_BRACM</name>
<evidence type="ECO:0000256" key="1">
    <source>
        <dbReference type="SAM" id="MobiDB-lite"/>
    </source>
</evidence>
<dbReference type="EnsemblPlants" id="Bra041097.1">
    <property type="protein sequence ID" value="Bra041097.1-P"/>
    <property type="gene ID" value="Bra041097"/>
</dbReference>
<feature type="region of interest" description="Disordered" evidence="1">
    <location>
        <begin position="61"/>
        <end position="85"/>
    </location>
</feature>
<dbReference type="InParanoid" id="M4FJ17"/>
<reference evidence="3" key="2">
    <citation type="journal article" date="2018" name="Hortic Res">
        <title>Improved Brassica rapa reference genome by single-molecule sequencing and chromosome conformation capture technologies.</title>
        <authorList>
            <person name="Zhang L."/>
            <person name="Cai X."/>
            <person name="Wu J."/>
            <person name="Liu M."/>
            <person name="Grob S."/>
            <person name="Cheng F."/>
            <person name="Liang J."/>
            <person name="Cai C."/>
            <person name="Liu Z."/>
            <person name="Liu B."/>
            <person name="Wang F."/>
            <person name="Li S."/>
            <person name="Liu F."/>
            <person name="Li X."/>
            <person name="Cheng L."/>
            <person name="Yang W."/>
            <person name="Li M.H."/>
            <person name="Grossniklaus U."/>
            <person name="Zheng H."/>
            <person name="Wang X."/>
        </authorList>
    </citation>
    <scope>NUCLEOTIDE SEQUENCE [LARGE SCALE GENOMIC DNA]</scope>
    <source>
        <strain evidence="3">cv. Chiifu-401-42</strain>
    </source>
</reference>
<organism evidence="2 3">
    <name type="scientific">Brassica campestris</name>
    <name type="common">Field mustard</name>
    <dbReference type="NCBI Taxonomy" id="3711"/>
    <lineage>
        <taxon>Eukaryota</taxon>
        <taxon>Viridiplantae</taxon>
        <taxon>Streptophyta</taxon>
        <taxon>Embryophyta</taxon>
        <taxon>Tracheophyta</taxon>
        <taxon>Spermatophyta</taxon>
        <taxon>Magnoliopsida</taxon>
        <taxon>eudicotyledons</taxon>
        <taxon>Gunneridae</taxon>
        <taxon>Pentapetalae</taxon>
        <taxon>rosids</taxon>
        <taxon>malvids</taxon>
        <taxon>Brassicales</taxon>
        <taxon>Brassicaceae</taxon>
        <taxon>Brassiceae</taxon>
        <taxon>Brassica</taxon>
    </lineage>
</organism>
<dbReference type="AlphaFoldDB" id="M4FJ17"/>
<dbReference type="Proteomes" id="UP000011750">
    <property type="component" value="Unassembled WGS sequence"/>
</dbReference>
<dbReference type="HOGENOM" id="CLU_1909632_0_0_1"/>
<feature type="compositionally biased region" description="Polar residues" evidence="1">
    <location>
        <begin position="106"/>
        <end position="115"/>
    </location>
</feature>
<reference evidence="3" key="1">
    <citation type="journal article" date="2011" name="Nat. Genet.">
        <title>The genome of the mesopolyploid crop species Brassica rapa.</title>
        <authorList>
            <consortium name="Brassica rapa Genome Sequencing Project Consortium"/>
            <person name="Wang X."/>
            <person name="Wang H."/>
            <person name="Wang J."/>
            <person name="Sun R."/>
            <person name="Wu J."/>
            <person name="Liu S."/>
            <person name="Bai Y."/>
            <person name="Mun J.H."/>
            <person name="Bancroft I."/>
            <person name="Cheng F."/>
            <person name="Huang S."/>
            <person name="Li X."/>
            <person name="Hua W."/>
            <person name="Wang J."/>
            <person name="Wang X."/>
            <person name="Freeling M."/>
            <person name="Pires J.C."/>
            <person name="Paterson A.H."/>
            <person name="Chalhoub B."/>
            <person name="Wang B."/>
            <person name="Hayward A."/>
            <person name="Sharpe A.G."/>
            <person name="Park B.S."/>
            <person name="Weisshaar B."/>
            <person name="Liu B."/>
            <person name="Li B."/>
            <person name="Liu B."/>
            <person name="Tong C."/>
            <person name="Song C."/>
            <person name="Duran C."/>
            <person name="Peng C."/>
            <person name="Geng C."/>
            <person name="Koh C."/>
            <person name="Lin C."/>
            <person name="Edwards D."/>
            <person name="Mu D."/>
            <person name="Shen D."/>
            <person name="Soumpourou E."/>
            <person name="Li F."/>
            <person name="Fraser F."/>
            <person name="Conant G."/>
            <person name="Lassalle G."/>
            <person name="King G.J."/>
            <person name="Bonnema G."/>
            <person name="Tang H."/>
            <person name="Wang H."/>
            <person name="Belcram H."/>
            <person name="Zhou H."/>
            <person name="Hirakawa H."/>
            <person name="Abe H."/>
            <person name="Guo H."/>
            <person name="Wang H."/>
            <person name="Jin H."/>
            <person name="Parkin I.A."/>
            <person name="Batley J."/>
            <person name="Kim J.S."/>
            <person name="Just J."/>
            <person name="Li J."/>
            <person name="Xu J."/>
            <person name="Deng J."/>
            <person name="Kim J.A."/>
            <person name="Li J."/>
            <person name="Yu J."/>
            <person name="Meng J."/>
            <person name="Wang J."/>
            <person name="Min J."/>
            <person name="Poulain J."/>
            <person name="Wang J."/>
            <person name="Hatakeyama K."/>
            <person name="Wu K."/>
            <person name="Wang L."/>
            <person name="Fang L."/>
            <person name="Trick M."/>
            <person name="Links M.G."/>
            <person name="Zhao M."/>
            <person name="Jin M."/>
            <person name="Ramchiary N."/>
            <person name="Drou N."/>
            <person name="Berkman P.J."/>
            <person name="Cai Q."/>
            <person name="Huang Q."/>
            <person name="Li R."/>
            <person name="Tabata S."/>
            <person name="Cheng S."/>
            <person name="Zhang S."/>
            <person name="Zhang S."/>
            <person name="Huang S."/>
            <person name="Sato S."/>
            <person name="Sun S."/>
            <person name="Kwon S.J."/>
            <person name="Choi S.R."/>
            <person name="Lee T.H."/>
            <person name="Fan W."/>
            <person name="Zhao X."/>
            <person name="Tan X."/>
            <person name="Xu X."/>
            <person name="Wang Y."/>
            <person name="Qiu Y."/>
            <person name="Yin Y."/>
            <person name="Li Y."/>
            <person name="Du Y."/>
            <person name="Liao Y."/>
            <person name="Lim Y."/>
            <person name="Narusaka Y."/>
            <person name="Wang Y."/>
            <person name="Wang Z."/>
            <person name="Li Z."/>
            <person name="Wang Z."/>
            <person name="Xiong Z."/>
            <person name="Zhang Z."/>
        </authorList>
    </citation>
    <scope>NUCLEOTIDE SEQUENCE [LARGE SCALE GENOMIC DNA]</scope>
    <source>
        <strain evidence="3">cv. Chiifu-401-42</strain>
    </source>
</reference>
<keyword evidence="3" id="KW-1185">Reference proteome</keyword>
<feature type="region of interest" description="Disordered" evidence="1">
    <location>
        <begin position="104"/>
        <end position="133"/>
    </location>
</feature>
<protein>
    <submittedName>
        <fullName evidence="2">Uncharacterized protein</fullName>
    </submittedName>
</protein>
<accession>M4FJ17</accession>
<dbReference type="OMA" id="ISRGRAH"/>
<proteinExistence type="predicted"/>